<evidence type="ECO:0000256" key="4">
    <source>
        <dbReference type="ARBA" id="ARBA00022679"/>
    </source>
</evidence>
<dbReference type="SUPFAM" id="SSF56204">
    <property type="entry name" value="Hect, E3 ligase catalytic domain"/>
    <property type="match status" value="1"/>
</dbReference>
<evidence type="ECO:0000256" key="1">
    <source>
        <dbReference type="ARBA" id="ARBA00000885"/>
    </source>
</evidence>
<dbReference type="GO" id="GO:0006511">
    <property type="term" value="P:ubiquitin-dependent protein catabolic process"/>
    <property type="evidence" value="ECO:0007669"/>
    <property type="project" value="TreeGrafter"/>
</dbReference>
<dbReference type="Gene3D" id="3.30.2410.10">
    <property type="entry name" value="Hect, E3 ligase catalytic domain"/>
    <property type="match status" value="1"/>
</dbReference>
<proteinExistence type="predicted"/>
<dbReference type="PANTHER" id="PTHR11254">
    <property type="entry name" value="HECT DOMAIN UBIQUITIN-PROTEIN LIGASE"/>
    <property type="match status" value="1"/>
</dbReference>
<reference evidence="9" key="1">
    <citation type="journal article" date="2018" name="Gigascience">
        <title>Genome assembly of the Pink Ipe (Handroanthus impetiginosus, Bignoniaceae), a highly valued, ecologically keystone Neotropical timber forest tree.</title>
        <authorList>
            <person name="Silva-Junior O.B."/>
            <person name="Grattapaglia D."/>
            <person name="Novaes E."/>
            <person name="Collevatti R.G."/>
        </authorList>
    </citation>
    <scope>NUCLEOTIDE SEQUENCE [LARGE SCALE GENOMIC DNA]</scope>
    <source>
        <strain evidence="9">cv. UFG-1</strain>
    </source>
</reference>
<dbReference type="Proteomes" id="UP000231279">
    <property type="component" value="Unassembled WGS sequence"/>
</dbReference>
<sequence length="491" mass="56837">MCYADEIVILHGIFFKLLSKLDMCLVKIEEHMDRQIEQDGENSSIGCYQHLAILKELNSISKLYYGCEEVFWETMKCRKGAFCHLIVRYAQRSDDNKWILDCKEVTNFEARRHLALMMLPELKDDYEDLYEMLIDRSNLLAESFEYIAYADIESLHAGLFMEFKNEEATGPGVLREWFFLICQAIFNPQNALFVACPNNRRRFLPNPASKVDPLHLEYFTFSGRVIALALMHKVQVGIVFDRVFFLQLAGHTITLEDIRDADPYLYSSCKQILEMDPETIDQDTLGLTFVHEIEELGTRKVVELCPGGKSIVVNSKNRRQYVDSLIQHRFVLAVAEQVAHFAQGLADIMSCRRPQRSFFQCLNPEDLDLMLHGSETAISVDDWKAHTEYHGFKETDLQISWFWKIVGEMTTEQKKVLLFFWTSIKFLPVEGFSGLSSRLYIYKTSEPIDRLPSSHTCFHRLCFPAYPTIGVMRDRLNIVTQEHVGCSFGTL</sequence>
<protein>
    <recommendedName>
        <fullName evidence="3">HECT-type E3 ubiquitin transferase</fullName>
        <ecNumber evidence="3">2.3.2.26</ecNumber>
    </recommendedName>
</protein>
<accession>A0A2G9GRD9</accession>
<dbReference type="STRING" id="429701.A0A2G9GRD9"/>
<feature type="active site" description="Glycyl thioester intermediate" evidence="6">
    <location>
        <position position="457"/>
    </location>
</feature>
<dbReference type="FunFam" id="3.30.2410.10:FF:000020">
    <property type="entry name" value="E3 ubiquitin-protein ligase UPL5"/>
    <property type="match status" value="1"/>
</dbReference>
<evidence type="ECO:0000313" key="8">
    <source>
        <dbReference type="EMBL" id="PIN07851.1"/>
    </source>
</evidence>
<keyword evidence="8" id="KW-0436">Ligase</keyword>
<dbReference type="GO" id="GO:0005737">
    <property type="term" value="C:cytoplasm"/>
    <property type="evidence" value="ECO:0007669"/>
    <property type="project" value="TreeGrafter"/>
</dbReference>
<comment type="pathway">
    <text evidence="2">Protein modification; protein ubiquitination.</text>
</comment>
<dbReference type="OrthoDB" id="8068875at2759"/>
<dbReference type="CDD" id="cd00078">
    <property type="entry name" value="HECTc"/>
    <property type="match status" value="1"/>
</dbReference>
<keyword evidence="5 6" id="KW-0833">Ubl conjugation pathway</keyword>
<dbReference type="InterPro" id="IPR035983">
    <property type="entry name" value="Hect_E3_ubiquitin_ligase"/>
</dbReference>
<evidence type="ECO:0000259" key="7">
    <source>
        <dbReference type="PROSITE" id="PS50237"/>
    </source>
</evidence>
<dbReference type="FunFam" id="3.30.2160.10:FF:000019">
    <property type="entry name" value="E3 ubiquitin-protein ligase UPL5 isoform A"/>
    <property type="match status" value="1"/>
</dbReference>
<evidence type="ECO:0000256" key="3">
    <source>
        <dbReference type="ARBA" id="ARBA00012485"/>
    </source>
</evidence>
<organism evidence="8 9">
    <name type="scientific">Handroanthus impetiginosus</name>
    <dbReference type="NCBI Taxonomy" id="429701"/>
    <lineage>
        <taxon>Eukaryota</taxon>
        <taxon>Viridiplantae</taxon>
        <taxon>Streptophyta</taxon>
        <taxon>Embryophyta</taxon>
        <taxon>Tracheophyta</taxon>
        <taxon>Spermatophyta</taxon>
        <taxon>Magnoliopsida</taxon>
        <taxon>eudicotyledons</taxon>
        <taxon>Gunneridae</taxon>
        <taxon>Pentapetalae</taxon>
        <taxon>asterids</taxon>
        <taxon>lamiids</taxon>
        <taxon>Lamiales</taxon>
        <taxon>Bignoniaceae</taxon>
        <taxon>Crescentiina</taxon>
        <taxon>Tabebuia alliance</taxon>
        <taxon>Handroanthus</taxon>
    </lineage>
</organism>
<keyword evidence="4" id="KW-0808">Transferase</keyword>
<comment type="caution">
    <text evidence="8">The sequence shown here is derived from an EMBL/GenBank/DDBJ whole genome shotgun (WGS) entry which is preliminary data.</text>
</comment>
<name>A0A2G9GRD9_9LAMI</name>
<gene>
    <name evidence="8" type="ORF">CDL12_19584</name>
</gene>
<dbReference type="PANTHER" id="PTHR11254:SF424">
    <property type="entry name" value="E3 UBIQUITIN-PROTEIN LIGASE UPL5"/>
    <property type="match status" value="1"/>
</dbReference>
<dbReference type="SMART" id="SM00119">
    <property type="entry name" value="HECTc"/>
    <property type="match status" value="1"/>
</dbReference>
<evidence type="ECO:0000313" key="9">
    <source>
        <dbReference type="Proteomes" id="UP000231279"/>
    </source>
</evidence>
<comment type="catalytic activity">
    <reaction evidence="1">
        <text>S-ubiquitinyl-[E2 ubiquitin-conjugating enzyme]-L-cysteine + [acceptor protein]-L-lysine = [E2 ubiquitin-conjugating enzyme]-L-cysteine + N(6)-ubiquitinyl-[acceptor protein]-L-lysine.</text>
        <dbReference type="EC" id="2.3.2.26"/>
    </reaction>
</comment>
<dbReference type="Gene3D" id="3.30.2160.10">
    <property type="entry name" value="Hect, E3 ligase catalytic domain"/>
    <property type="match status" value="1"/>
</dbReference>
<evidence type="ECO:0000256" key="2">
    <source>
        <dbReference type="ARBA" id="ARBA00004906"/>
    </source>
</evidence>
<dbReference type="GO" id="GO:0016874">
    <property type="term" value="F:ligase activity"/>
    <property type="evidence" value="ECO:0007669"/>
    <property type="project" value="UniProtKB-KW"/>
</dbReference>
<dbReference type="EC" id="2.3.2.26" evidence="3"/>
<dbReference type="InterPro" id="IPR050409">
    <property type="entry name" value="E3_ubiq-protein_ligase"/>
</dbReference>
<feature type="domain" description="HECT" evidence="7">
    <location>
        <begin position="151"/>
        <end position="491"/>
    </location>
</feature>
<dbReference type="Gene3D" id="3.90.1750.10">
    <property type="entry name" value="Hect, E3 ligase catalytic domains"/>
    <property type="match status" value="1"/>
</dbReference>
<dbReference type="InterPro" id="IPR000569">
    <property type="entry name" value="HECT_dom"/>
</dbReference>
<dbReference type="AlphaFoldDB" id="A0A2G9GRD9"/>
<dbReference type="GO" id="GO:0000209">
    <property type="term" value="P:protein polyubiquitination"/>
    <property type="evidence" value="ECO:0007669"/>
    <property type="project" value="TreeGrafter"/>
</dbReference>
<evidence type="ECO:0000256" key="5">
    <source>
        <dbReference type="ARBA" id="ARBA00022786"/>
    </source>
</evidence>
<dbReference type="GO" id="GO:0061630">
    <property type="term" value="F:ubiquitin protein ligase activity"/>
    <property type="evidence" value="ECO:0007669"/>
    <property type="project" value="UniProtKB-EC"/>
</dbReference>
<keyword evidence="9" id="KW-1185">Reference proteome</keyword>
<dbReference type="Pfam" id="PF00632">
    <property type="entry name" value="HECT"/>
    <property type="match status" value="1"/>
</dbReference>
<evidence type="ECO:0000256" key="6">
    <source>
        <dbReference type="PROSITE-ProRule" id="PRU00104"/>
    </source>
</evidence>
<dbReference type="EMBL" id="NKXS01003976">
    <property type="protein sequence ID" value="PIN07851.1"/>
    <property type="molecule type" value="Genomic_DNA"/>
</dbReference>
<dbReference type="PROSITE" id="PS50237">
    <property type="entry name" value="HECT"/>
    <property type="match status" value="1"/>
</dbReference>